<dbReference type="EMBL" id="GL833154">
    <property type="protein sequence ID" value="EGB04204.1"/>
    <property type="molecule type" value="Genomic_DNA"/>
</dbReference>
<gene>
    <name evidence="2" type="ORF">AURANDRAFT_67375</name>
</gene>
<evidence type="ECO:0008006" key="4">
    <source>
        <dbReference type="Google" id="ProtNLM"/>
    </source>
</evidence>
<dbReference type="InParanoid" id="F0YKX9"/>
<dbReference type="OrthoDB" id="19679at2759"/>
<dbReference type="eggNOG" id="ENOG502RV74">
    <property type="taxonomic scope" value="Eukaryota"/>
</dbReference>
<feature type="compositionally biased region" description="Low complexity" evidence="1">
    <location>
        <begin position="546"/>
        <end position="556"/>
    </location>
</feature>
<dbReference type="AlphaFoldDB" id="F0YKX9"/>
<feature type="compositionally biased region" description="Basic residues" evidence="1">
    <location>
        <begin position="560"/>
        <end position="569"/>
    </location>
</feature>
<evidence type="ECO:0000313" key="2">
    <source>
        <dbReference type="EMBL" id="EGB04204.1"/>
    </source>
</evidence>
<feature type="region of interest" description="Disordered" evidence="1">
    <location>
        <begin position="503"/>
        <end position="572"/>
    </location>
</feature>
<dbReference type="SUPFAM" id="SSF51905">
    <property type="entry name" value="FAD/NAD(P)-binding domain"/>
    <property type="match status" value="1"/>
</dbReference>
<proteinExistence type="predicted"/>
<sequence length="779" mass="84481">MVRPPAAVSKIEAETKQQIFKVAILGGGPAGVGVLIRAARLGLLDTLLGDAVAPVTHPNTPTPQVDAGNPHSLGYGQLGAYAIRSNTFASKLVHHVLGDKWGATPPEGATGTVLEPLRYNATVAQLLALGPAPAPLAVIAKFMAQVAQIFANLLSRSGTSTYHWGARVVMLQQTTSNAWRILVEDSSGPSGHRPRAAIYAEHVVLALGAFQKLPKLDQRHHQLKLLCSNEVLSPSGLKKMRSKLGLKHGKICIVGGAFEGDTSSPPDMQHSHLPLLELTTTSRSDLHHPAIASPSETAAQSTLSSSSGPLLSITILHRSPVRVFYISKREADADGYRDYKQTNRHGQVHAFAGLRGDAKNFFNQISRGREPRVRLCQVKPGGSKSLITRCFEEAHVVVWATGYESHVVPIHDKADTQIHLRMAQGQVQVDRRGRVVYDGTDIVDESDAVLNLYGNGHGYGLPAIYENGELDGSKGRADGIAVYMKHAASVILYEIFGDAYPGPTPHNPPLSDKPHPPKTSFDSEKQLAHVDRLCQPKPPVQNFPLSSTNSGVLSSSKQARSSKRHKCSKKVTSNLSAQPLVVTPRAMGNTSPGRKRVCRRGGARRGGHDDGGDDLVVLPPGDATPHAAREASQLRRSFFKSDLGATTAMSRSFGRLSSDYDEFNKTRTVPLNYALDHPWEKNFFSKDSASLDGKCPASDYTHDGPPRSSRTKPISRSTFLFWDFYFKLQSPVRLGSPLESPVRPGAGQSRAYTLRRLARALIELRFPSTWPFVSPTSLS</sequence>
<feature type="region of interest" description="Disordered" evidence="1">
    <location>
        <begin position="584"/>
        <end position="615"/>
    </location>
</feature>
<feature type="compositionally biased region" description="Basic residues" evidence="1">
    <location>
        <begin position="593"/>
        <end position="605"/>
    </location>
</feature>
<organism evidence="3">
    <name type="scientific">Aureococcus anophagefferens</name>
    <name type="common">Harmful bloom alga</name>
    <dbReference type="NCBI Taxonomy" id="44056"/>
    <lineage>
        <taxon>Eukaryota</taxon>
        <taxon>Sar</taxon>
        <taxon>Stramenopiles</taxon>
        <taxon>Ochrophyta</taxon>
        <taxon>Pelagophyceae</taxon>
        <taxon>Pelagomonadales</taxon>
        <taxon>Pelagomonadaceae</taxon>
        <taxon>Aureococcus</taxon>
    </lineage>
</organism>
<evidence type="ECO:0000313" key="3">
    <source>
        <dbReference type="Proteomes" id="UP000002729"/>
    </source>
</evidence>
<name>F0YKX9_AURAN</name>
<reference evidence="2 3" key="1">
    <citation type="journal article" date="2011" name="Proc. Natl. Acad. Sci. U.S.A.">
        <title>Niche of harmful alga Aureococcus anophagefferens revealed through ecogenomics.</title>
        <authorList>
            <person name="Gobler C.J."/>
            <person name="Berry D.L."/>
            <person name="Dyhrman S.T."/>
            <person name="Wilhelm S.W."/>
            <person name="Salamov A."/>
            <person name="Lobanov A.V."/>
            <person name="Zhang Y."/>
            <person name="Collier J.L."/>
            <person name="Wurch L.L."/>
            <person name="Kustka A.B."/>
            <person name="Dill B.D."/>
            <person name="Shah M."/>
            <person name="VerBerkmoes N.C."/>
            <person name="Kuo A."/>
            <person name="Terry A."/>
            <person name="Pangilinan J."/>
            <person name="Lindquist E.A."/>
            <person name="Lucas S."/>
            <person name="Paulsen I.T."/>
            <person name="Hattenrath-Lehmann T.K."/>
            <person name="Talmage S.C."/>
            <person name="Walker E.A."/>
            <person name="Koch F."/>
            <person name="Burson A.M."/>
            <person name="Marcoval M.A."/>
            <person name="Tang Y.Z."/>
            <person name="Lecleir G.R."/>
            <person name="Coyne K.J."/>
            <person name="Berg G.M."/>
            <person name="Bertrand E.M."/>
            <person name="Saito M.A."/>
            <person name="Gladyshev V.N."/>
            <person name="Grigoriev I.V."/>
        </authorList>
    </citation>
    <scope>NUCLEOTIDE SEQUENCE [LARGE SCALE GENOMIC DNA]</scope>
    <source>
        <strain evidence="3">CCMP 1984</strain>
    </source>
</reference>
<dbReference type="KEGG" id="aaf:AURANDRAFT_67375"/>
<dbReference type="InterPro" id="IPR036188">
    <property type="entry name" value="FAD/NAD-bd_sf"/>
</dbReference>
<accession>F0YKX9</accession>
<keyword evidence="3" id="KW-1185">Reference proteome</keyword>
<dbReference type="RefSeq" id="XP_009041057.1">
    <property type="nucleotide sequence ID" value="XM_009042809.1"/>
</dbReference>
<protein>
    <recommendedName>
        <fullName evidence="4">FAD/NAD(P)-binding domain-containing protein</fullName>
    </recommendedName>
</protein>
<dbReference type="Proteomes" id="UP000002729">
    <property type="component" value="Unassembled WGS sequence"/>
</dbReference>
<dbReference type="GeneID" id="20226215"/>
<feature type="compositionally biased region" description="Basic and acidic residues" evidence="1">
    <location>
        <begin position="521"/>
        <end position="534"/>
    </location>
</feature>
<evidence type="ECO:0000256" key="1">
    <source>
        <dbReference type="SAM" id="MobiDB-lite"/>
    </source>
</evidence>